<gene>
    <name evidence="2" type="ORF">V6N11_042633</name>
</gene>
<dbReference type="Proteomes" id="UP001396334">
    <property type="component" value="Unassembled WGS sequence"/>
</dbReference>
<evidence type="ECO:0000313" key="2">
    <source>
        <dbReference type="EMBL" id="KAK9005188.1"/>
    </source>
</evidence>
<protein>
    <submittedName>
        <fullName evidence="2">Uncharacterized protein</fullName>
    </submittedName>
</protein>
<proteinExistence type="predicted"/>
<organism evidence="2 3">
    <name type="scientific">Hibiscus sabdariffa</name>
    <name type="common">roselle</name>
    <dbReference type="NCBI Taxonomy" id="183260"/>
    <lineage>
        <taxon>Eukaryota</taxon>
        <taxon>Viridiplantae</taxon>
        <taxon>Streptophyta</taxon>
        <taxon>Embryophyta</taxon>
        <taxon>Tracheophyta</taxon>
        <taxon>Spermatophyta</taxon>
        <taxon>Magnoliopsida</taxon>
        <taxon>eudicotyledons</taxon>
        <taxon>Gunneridae</taxon>
        <taxon>Pentapetalae</taxon>
        <taxon>rosids</taxon>
        <taxon>malvids</taxon>
        <taxon>Malvales</taxon>
        <taxon>Malvaceae</taxon>
        <taxon>Malvoideae</taxon>
        <taxon>Hibiscus</taxon>
    </lineage>
</organism>
<feature type="region of interest" description="Disordered" evidence="1">
    <location>
        <begin position="103"/>
        <end position="123"/>
    </location>
</feature>
<evidence type="ECO:0000256" key="1">
    <source>
        <dbReference type="SAM" id="MobiDB-lite"/>
    </source>
</evidence>
<evidence type="ECO:0000313" key="3">
    <source>
        <dbReference type="Proteomes" id="UP001396334"/>
    </source>
</evidence>
<keyword evidence="3" id="KW-1185">Reference proteome</keyword>
<name>A0ABR2QWV9_9ROSI</name>
<reference evidence="2 3" key="1">
    <citation type="journal article" date="2024" name="G3 (Bethesda)">
        <title>Genome assembly of Hibiscus sabdariffa L. provides insights into metabolisms of medicinal natural products.</title>
        <authorList>
            <person name="Kim T."/>
        </authorList>
    </citation>
    <scope>NUCLEOTIDE SEQUENCE [LARGE SCALE GENOMIC DNA]</scope>
    <source>
        <strain evidence="2">TK-2024</strain>
        <tissue evidence="2">Old leaves</tissue>
    </source>
</reference>
<comment type="caution">
    <text evidence="2">The sequence shown here is derived from an EMBL/GenBank/DDBJ whole genome shotgun (WGS) entry which is preliminary data.</text>
</comment>
<dbReference type="EMBL" id="JBBPBN010000030">
    <property type="protein sequence ID" value="KAK9005188.1"/>
    <property type="molecule type" value="Genomic_DNA"/>
</dbReference>
<feature type="compositionally biased region" description="Basic and acidic residues" evidence="1">
    <location>
        <begin position="110"/>
        <end position="119"/>
    </location>
</feature>
<sequence length="181" mass="20407">MMGVNSGRETWADVVVKNRLGPEIREEYRDQVFSFEPIEDMPGPPIIDTPLTHRDTDHNVSILDLGEDVDRSGLVHSWVESIDKLNTIHPCLHDSNVTLFSNDEADNSENSDRSLPEVKKKARQTKKRGRNCCGNIDQCFAPNAKEDQIAVWDESAELKEQGFKFWAAGEDFNGVCCKSGR</sequence>
<accession>A0ABR2QWV9</accession>